<reference evidence="2" key="1">
    <citation type="journal article" date="2013" name="Mol. Plant Microbe Interact.">
        <title>Global aspects of pacC regulation of pathogenicity genes in Colletotrichum gloeosporioides as revealed by transcriptome analysis.</title>
        <authorList>
            <person name="Alkan N."/>
            <person name="Meng X."/>
            <person name="Friedlander G."/>
            <person name="Reuveni E."/>
            <person name="Sukno S."/>
            <person name="Sherman A."/>
            <person name="Thon M."/>
            <person name="Fluhr R."/>
            <person name="Prusky D."/>
        </authorList>
    </citation>
    <scope>NUCLEOTIDE SEQUENCE [LARGE SCALE GENOMIC DNA]</scope>
    <source>
        <strain evidence="2">Cg-14</strain>
    </source>
</reference>
<dbReference type="EMBL" id="AMYD01004099">
    <property type="protein sequence ID" value="EQB44087.1"/>
    <property type="molecule type" value="Genomic_DNA"/>
</dbReference>
<evidence type="ECO:0000313" key="2">
    <source>
        <dbReference type="Proteomes" id="UP000015530"/>
    </source>
</evidence>
<protein>
    <submittedName>
        <fullName evidence="1">Uncharacterized protein</fullName>
    </submittedName>
</protein>
<comment type="caution">
    <text evidence="1">The sequence shown here is derived from an EMBL/GenBank/DDBJ whole genome shotgun (WGS) entry which is preliminary data.</text>
</comment>
<dbReference type="AlphaFoldDB" id="T0JLL7"/>
<name>T0JLL7_COLGC</name>
<gene>
    <name evidence="1" type="ORF">CGLO_17199</name>
</gene>
<accession>T0JLL7</accession>
<sequence length="51" mass="5319">MATSSEASNANTINTAIVTIVEDMIGINISFVASLTSALPFNGSSFNAIRR</sequence>
<evidence type="ECO:0000313" key="1">
    <source>
        <dbReference type="EMBL" id="EQB44087.1"/>
    </source>
</evidence>
<dbReference type="HOGENOM" id="CLU_3106226_0_0_1"/>
<proteinExistence type="predicted"/>
<organism evidence="1 2">
    <name type="scientific">Colletotrichum gloeosporioides (strain Cg-14)</name>
    <name type="common">Anthracnose fungus</name>
    <name type="synonym">Glomerella cingulata</name>
    <dbReference type="NCBI Taxonomy" id="1237896"/>
    <lineage>
        <taxon>Eukaryota</taxon>
        <taxon>Fungi</taxon>
        <taxon>Dikarya</taxon>
        <taxon>Ascomycota</taxon>
        <taxon>Pezizomycotina</taxon>
        <taxon>Sordariomycetes</taxon>
        <taxon>Hypocreomycetidae</taxon>
        <taxon>Glomerellales</taxon>
        <taxon>Glomerellaceae</taxon>
        <taxon>Colletotrichum</taxon>
        <taxon>Colletotrichum gloeosporioides species complex</taxon>
    </lineage>
</organism>
<dbReference type="Proteomes" id="UP000015530">
    <property type="component" value="Unassembled WGS sequence"/>
</dbReference>